<dbReference type="AlphaFoldDB" id="A0AAJ2B9Q9"/>
<sequence length="303" mass="35003">MRKNLVIVRAGKDSLHGGWLGQPYCSRSFDVIVSYYDQKAFQQHEPQDGVTALFFAGGKWDGIYKTLRYISDTLDEYEYVWLPDDDIETEGPVVDEMFLMMKRHSLKVGQPSLTLDSYFTHFIFIQCPGLQIRKTNFIEIMVPCLSCDVLRAISPNFKNTLSGFGLDYIWCRIPESGQRNAAIIDAVAVKHTRPVGQVLMKKMKTIGIDPKQEEADLAWSYGVDRWVTPLAYMAITNFGAAIQGKFFTGLLMAALHTRLFFRRSQQTRHYDFGRVVQLLRRQFTRRLDLSELRQSNRETLRDF</sequence>
<accession>A0AAJ2B9Q9</accession>
<organism evidence="1 2">
    <name type="scientific">Agrobacterium larrymoorei</name>
    <dbReference type="NCBI Taxonomy" id="160699"/>
    <lineage>
        <taxon>Bacteria</taxon>
        <taxon>Pseudomonadati</taxon>
        <taxon>Pseudomonadota</taxon>
        <taxon>Alphaproteobacteria</taxon>
        <taxon>Hyphomicrobiales</taxon>
        <taxon>Rhizobiaceae</taxon>
        <taxon>Rhizobium/Agrobacterium group</taxon>
        <taxon>Agrobacterium</taxon>
    </lineage>
</organism>
<proteinExistence type="predicted"/>
<dbReference type="EMBL" id="JAVIZC010000001">
    <property type="protein sequence ID" value="MDR6100987.1"/>
    <property type="molecule type" value="Genomic_DNA"/>
</dbReference>
<protein>
    <recommendedName>
        <fullName evidence="3">DUF707 domain-containing protein</fullName>
    </recommendedName>
</protein>
<reference evidence="1" key="1">
    <citation type="submission" date="2023-08" db="EMBL/GenBank/DDBJ databases">
        <title>Functional and genomic diversity of the sorghum phyllosphere microbiome.</title>
        <authorList>
            <person name="Shade A."/>
        </authorList>
    </citation>
    <scope>NUCLEOTIDE SEQUENCE</scope>
    <source>
        <strain evidence="1">SORGH_AS_0974</strain>
    </source>
</reference>
<dbReference type="Proteomes" id="UP001255601">
    <property type="component" value="Unassembled WGS sequence"/>
</dbReference>
<evidence type="ECO:0000313" key="2">
    <source>
        <dbReference type="Proteomes" id="UP001255601"/>
    </source>
</evidence>
<name>A0AAJ2B9Q9_9HYPH</name>
<dbReference type="RefSeq" id="WP_309769938.1">
    <property type="nucleotide sequence ID" value="NZ_JAVIZC010000001.1"/>
</dbReference>
<evidence type="ECO:0008006" key="3">
    <source>
        <dbReference type="Google" id="ProtNLM"/>
    </source>
</evidence>
<comment type="caution">
    <text evidence="1">The sequence shown here is derived from an EMBL/GenBank/DDBJ whole genome shotgun (WGS) entry which is preliminary data.</text>
</comment>
<evidence type="ECO:0000313" key="1">
    <source>
        <dbReference type="EMBL" id="MDR6100987.1"/>
    </source>
</evidence>
<gene>
    <name evidence="1" type="ORF">QE369_001165</name>
</gene>